<dbReference type="RefSeq" id="WP_192461447.1">
    <property type="nucleotide sequence ID" value="NZ_JACYFJ010000002.1"/>
</dbReference>
<dbReference type="Proteomes" id="UP001595814">
    <property type="component" value="Unassembled WGS sequence"/>
</dbReference>
<evidence type="ECO:0000313" key="3">
    <source>
        <dbReference type="Proteomes" id="UP001595814"/>
    </source>
</evidence>
<comment type="caution">
    <text evidence="2">The sequence shown here is derived from an EMBL/GenBank/DDBJ whole genome shotgun (WGS) entry which is preliminary data.</text>
</comment>
<protein>
    <recommendedName>
        <fullName evidence="4">GLPGLI family protein</fullName>
    </recommendedName>
</protein>
<feature type="region of interest" description="Disordered" evidence="1">
    <location>
        <begin position="122"/>
        <end position="144"/>
    </location>
</feature>
<reference evidence="3" key="1">
    <citation type="journal article" date="2019" name="Int. J. Syst. Evol. Microbiol.">
        <title>The Global Catalogue of Microorganisms (GCM) 10K type strain sequencing project: providing services to taxonomists for standard genome sequencing and annotation.</title>
        <authorList>
            <consortium name="The Broad Institute Genomics Platform"/>
            <consortium name="The Broad Institute Genome Sequencing Center for Infectious Disease"/>
            <person name="Wu L."/>
            <person name="Ma J."/>
        </authorList>
    </citation>
    <scope>NUCLEOTIDE SEQUENCE [LARGE SCALE GENOMIC DNA]</scope>
    <source>
        <strain evidence="3">CECT 7477</strain>
    </source>
</reference>
<organism evidence="2 3">
    <name type="scientific">Euzebyella saccharophila</name>
    <dbReference type="NCBI Taxonomy" id="679664"/>
    <lineage>
        <taxon>Bacteria</taxon>
        <taxon>Pseudomonadati</taxon>
        <taxon>Bacteroidota</taxon>
        <taxon>Flavobacteriia</taxon>
        <taxon>Flavobacteriales</taxon>
        <taxon>Flavobacteriaceae</taxon>
        <taxon>Euzebyella</taxon>
    </lineage>
</organism>
<sequence length="144" mass="16602">MKNRNFGVFVFLMGMLFFGTTAPIKAQTYYALQIDRNIRLQAVDITAEYQPYLVMGTDQALDFQQTVARFLVKKKSVEEDPTLSYGAKYSLLKKLSNRETAEMGQVLEDYRWREYMRVKPNIQPLPEPPSQKSYDAIADVDATN</sequence>
<accession>A0ABV8JVX5</accession>
<proteinExistence type="predicted"/>
<evidence type="ECO:0000256" key="1">
    <source>
        <dbReference type="SAM" id="MobiDB-lite"/>
    </source>
</evidence>
<evidence type="ECO:0000313" key="2">
    <source>
        <dbReference type="EMBL" id="MFC4096698.1"/>
    </source>
</evidence>
<dbReference type="EMBL" id="JBHSAW010000010">
    <property type="protein sequence ID" value="MFC4096698.1"/>
    <property type="molecule type" value="Genomic_DNA"/>
</dbReference>
<gene>
    <name evidence="2" type="ORF">ACFOUT_12495</name>
</gene>
<evidence type="ECO:0008006" key="4">
    <source>
        <dbReference type="Google" id="ProtNLM"/>
    </source>
</evidence>
<name>A0ABV8JVX5_9FLAO</name>
<keyword evidence="3" id="KW-1185">Reference proteome</keyword>